<dbReference type="ChiTaRS" id="KDELC1">
    <property type="organism name" value="human"/>
</dbReference>
<protein>
    <submittedName>
        <fullName evidence="2">Alternative protein KDELC1</fullName>
    </submittedName>
</protein>
<dbReference type="EMBL" id="HF584214">
    <property type="protein sequence ID" value="CCQ43711.1"/>
    <property type="molecule type" value="Genomic_DNA"/>
</dbReference>
<name>L8EAD3_HUMAN</name>
<accession>L8EAD3</accession>
<evidence type="ECO:0000313" key="2">
    <source>
        <dbReference type="EMBL" id="CCQ43711.1"/>
    </source>
</evidence>
<proteinExistence type="predicted"/>
<feature type="region of interest" description="Disordered" evidence="1">
    <location>
        <begin position="23"/>
        <end position="42"/>
    </location>
</feature>
<evidence type="ECO:0000256" key="1">
    <source>
        <dbReference type="SAM" id="MobiDB-lite"/>
    </source>
</evidence>
<organism evidence="2">
    <name type="scientific">Homo sapiens</name>
    <name type="common">Human</name>
    <dbReference type="NCBI Taxonomy" id="9606"/>
    <lineage>
        <taxon>Eukaryota</taxon>
        <taxon>Metazoa</taxon>
        <taxon>Chordata</taxon>
        <taxon>Craniata</taxon>
        <taxon>Vertebrata</taxon>
        <taxon>Euteleostomi</taxon>
        <taxon>Mammalia</taxon>
        <taxon>Eutheria</taxon>
        <taxon>Euarchontoglires</taxon>
        <taxon>Primates</taxon>
        <taxon>Haplorrhini</taxon>
        <taxon>Catarrhini</taxon>
        <taxon>Hominidae</taxon>
        <taxon>Homo</taxon>
    </lineage>
</organism>
<dbReference type="AlphaFoldDB" id="L8EAD3"/>
<sequence>MMLQWQEQLKFIIVLRERSSAVLGRDSRTPGDPHLGAPGHGL</sequence>
<reference evidence="2" key="1">
    <citation type="journal article" date="2013" name="PLoS ONE">
        <title>Direct detection of alternative open reading frames translation products in human significantly expands the proteome.</title>
        <authorList>
            <person name="Vanderperre B."/>
            <person name="Lucier J.-F."/>
            <person name="Motard J."/>
            <person name="Tremblay G."/>
            <person name="Vanderperre S."/>
            <person name="Wisztorski M."/>
            <person name="Salzet M."/>
            <person name="Boisvert F.-M."/>
            <person name="Roucou X."/>
        </authorList>
    </citation>
    <scope>NUCLEOTIDE SEQUENCE</scope>
</reference>
<gene>
    <name evidence="2" type="primary">KDELC1</name>
</gene>